<dbReference type="CDD" id="cd02440">
    <property type="entry name" value="AdoMet_MTases"/>
    <property type="match status" value="1"/>
</dbReference>
<dbReference type="GO" id="GO:0032259">
    <property type="term" value="P:methylation"/>
    <property type="evidence" value="ECO:0007669"/>
    <property type="project" value="UniProtKB-KW"/>
</dbReference>
<accession>A0A2P8I0L1</accession>
<dbReference type="RefSeq" id="WP_106619411.1">
    <property type="nucleotide sequence ID" value="NZ_PYAX01000016.1"/>
</dbReference>
<dbReference type="InterPro" id="IPR029063">
    <property type="entry name" value="SAM-dependent_MTases_sf"/>
</dbReference>
<dbReference type="InterPro" id="IPR050723">
    <property type="entry name" value="CFA/CMAS"/>
</dbReference>
<dbReference type="Proteomes" id="UP000241118">
    <property type="component" value="Unassembled WGS sequence"/>
</dbReference>
<comment type="similarity">
    <text evidence="1">Belongs to the CFA/CMAS family.</text>
</comment>
<dbReference type="OrthoDB" id="9769602at2"/>
<keyword evidence="3" id="KW-0808">Transferase</keyword>
<evidence type="ECO:0000313" key="7">
    <source>
        <dbReference type="Proteomes" id="UP000241118"/>
    </source>
</evidence>
<keyword evidence="7" id="KW-1185">Reference proteome</keyword>
<gene>
    <name evidence="6" type="ORF">B0I31_11677</name>
</gene>
<dbReference type="SUPFAM" id="SSF53335">
    <property type="entry name" value="S-adenosyl-L-methionine-dependent methyltransferases"/>
    <property type="match status" value="1"/>
</dbReference>
<proteinExistence type="inferred from homology"/>
<dbReference type="PANTHER" id="PTHR43667">
    <property type="entry name" value="CYCLOPROPANE-FATTY-ACYL-PHOSPHOLIPID SYNTHASE"/>
    <property type="match status" value="1"/>
</dbReference>
<name>A0A2P8I0L1_SACCR</name>
<evidence type="ECO:0000256" key="2">
    <source>
        <dbReference type="ARBA" id="ARBA00022603"/>
    </source>
</evidence>
<dbReference type="PANTHER" id="PTHR43667:SF1">
    <property type="entry name" value="CYCLOPROPANE-FATTY-ACYL-PHOSPHOLIPID SYNTHASE"/>
    <property type="match status" value="1"/>
</dbReference>
<evidence type="ECO:0000256" key="4">
    <source>
        <dbReference type="ARBA" id="ARBA00022691"/>
    </source>
</evidence>
<keyword evidence="2" id="KW-0489">Methyltransferase</keyword>
<dbReference type="EMBL" id="PYAX01000016">
    <property type="protein sequence ID" value="PSL52001.1"/>
    <property type="molecule type" value="Genomic_DNA"/>
</dbReference>
<dbReference type="GO" id="GO:0006629">
    <property type="term" value="P:lipid metabolic process"/>
    <property type="evidence" value="ECO:0007669"/>
    <property type="project" value="UniProtKB-KW"/>
</dbReference>
<keyword evidence="4" id="KW-0949">S-adenosyl-L-methionine</keyword>
<dbReference type="Gene3D" id="3.40.50.150">
    <property type="entry name" value="Vaccinia Virus protein VP39"/>
    <property type="match status" value="1"/>
</dbReference>
<evidence type="ECO:0000256" key="5">
    <source>
        <dbReference type="ARBA" id="ARBA00023098"/>
    </source>
</evidence>
<sequence>MTASSPPQEHYTSDIVGAQVGVPGAGLHAYFTKDLLHPPMVADTEMWADGEQWWRGSRDHTLDVGSLARLVPGEHVLDIGGGVGGPARLLAEHYGVRVTSVTNSVAHATTHRRITERHPQFRETVRVHVADCQRELPPGPYDVAISINMIYQVADHQAAFTRVFEALRPDGRFVVDDWMLTPLADDRDVERLSAHFRYPHFTHTDRIEHELLAAGFPPAEAILDLGHIGRGPMAEHFEHQMRSYFAPRVLADWPGDPHVLPGRPAYGKLMLDQFIAAVNLTLELYRDHRMTYRRLLVRKPR</sequence>
<protein>
    <submittedName>
        <fullName evidence="6">Mycolic acid cyclopropane synthetase</fullName>
    </submittedName>
</protein>
<dbReference type="AlphaFoldDB" id="A0A2P8I0L1"/>
<reference evidence="6 7" key="1">
    <citation type="submission" date="2018-03" db="EMBL/GenBank/DDBJ databases">
        <title>Genomic Encyclopedia of Type Strains, Phase III (KMG-III): the genomes of soil and plant-associated and newly described type strains.</title>
        <authorList>
            <person name="Whitman W."/>
        </authorList>
    </citation>
    <scope>NUCLEOTIDE SEQUENCE [LARGE SCALE GENOMIC DNA]</scope>
    <source>
        <strain evidence="6 7">CGMCC 4.7097</strain>
    </source>
</reference>
<evidence type="ECO:0000313" key="6">
    <source>
        <dbReference type="EMBL" id="PSL52001.1"/>
    </source>
</evidence>
<dbReference type="GO" id="GO:0008168">
    <property type="term" value="F:methyltransferase activity"/>
    <property type="evidence" value="ECO:0007669"/>
    <property type="project" value="UniProtKB-KW"/>
</dbReference>
<comment type="caution">
    <text evidence="6">The sequence shown here is derived from an EMBL/GenBank/DDBJ whole genome shotgun (WGS) entry which is preliminary data.</text>
</comment>
<organism evidence="6 7">
    <name type="scientific">Saccharothrix carnea</name>
    <dbReference type="NCBI Taxonomy" id="1280637"/>
    <lineage>
        <taxon>Bacteria</taxon>
        <taxon>Bacillati</taxon>
        <taxon>Actinomycetota</taxon>
        <taxon>Actinomycetes</taxon>
        <taxon>Pseudonocardiales</taxon>
        <taxon>Pseudonocardiaceae</taxon>
        <taxon>Saccharothrix</taxon>
    </lineage>
</organism>
<evidence type="ECO:0000256" key="3">
    <source>
        <dbReference type="ARBA" id="ARBA00022679"/>
    </source>
</evidence>
<dbReference type="Pfam" id="PF02353">
    <property type="entry name" value="CMAS"/>
    <property type="match status" value="1"/>
</dbReference>
<keyword evidence="5" id="KW-0443">Lipid metabolism</keyword>
<evidence type="ECO:0000256" key="1">
    <source>
        <dbReference type="ARBA" id="ARBA00010815"/>
    </source>
</evidence>